<evidence type="ECO:0000313" key="2">
    <source>
        <dbReference type="Proteomes" id="UP000320766"/>
    </source>
</evidence>
<sequence length="171" mass="19123">MKKWMMPIGLIVAICILAASVAMPICLADQNRIEIEGKVNFIENASTVDEYKIGQLQKGDEIKVVVSDMRGDGNLKVLLANTPRAGQETCLNRVYYCCTMSNPLCTICRLPCIYYDLICPKPTLPTIEKTTITHEGDEKIFTVPEDGVYYLDMETEKGNVIYGGYIEIIKT</sequence>
<organism evidence="1 2">
    <name type="scientific">Candidatus Methanolliviera hydrocarbonicum</name>
    <dbReference type="NCBI Taxonomy" id="2491085"/>
    <lineage>
        <taxon>Archaea</taxon>
        <taxon>Methanobacteriati</taxon>
        <taxon>Methanobacteriota</taxon>
        <taxon>Candidatus Methanoliparia</taxon>
        <taxon>Candidatus Methanoliparales</taxon>
        <taxon>Candidatus Methanollivieraceae</taxon>
        <taxon>Candidatus Methanolliviera</taxon>
    </lineage>
</organism>
<evidence type="ECO:0000313" key="1">
    <source>
        <dbReference type="EMBL" id="RZN70192.1"/>
    </source>
</evidence>
<gene>
    <name evidence="1" type="ORF">EF807_03670</name>
</gene>
<dbReference type="Proteomes" id="UP000320766">
    <property type="component" value="Unassembled WGS sequence"/>
</dbReference>
<reference evidence="1 2" key="1">
    <citation type="journal article" date="2019" name="Nat. Microbiol.">
        <title>Wide diversity of methane and short-chain alkane metabolisms in uncultured archaea.</title>
        <authorList>
            <person name="Borrel G."/>
            <person name="Adam P.S."/>
            <person name="McKay L.J."/>
            <person name="Chen L.X."/>
            <person name="Sierra-Garcia I.N."/>
            <person name="Sieber C.M."/>
            <person name="Letourneur Q."/>
            <person name="Ghozlane A."/>
            <person name="Andersen G.L."/>
            <person name="Li W.J."/>
            <person name="Hallam S.J."/>
            <person name="Muyzer G."/>
            <person name="de Oliveira V.M."/>
            <person name="Inskeep W.P."/>
            <person name="Banfield J.F."/>
            <person name="Gribaldo S."/>
        </authorList>
    </citation>
    <scope>NUCLEOTIDE SEQUENCE [LARGE SCALE GENOMIC DNA]</scope>
    <source>
        <strain evidence="1">NM1b</strain>
    </source>
</reference>
<name>A0A520KX72_9EURY</name>
<proteinExistence type="predicted"/>
<protein>
    <submittedName>
        <fullName evidence="1">Uncharacterized protein</fullName>
    </submittedName>
</protein>
<accession>A0A520KX72</accession>
<dbReference type="EMBL" id="RXIL01000060">
    <property type="protein sequence ID" value="RZN70192.1"/>
    <property type="molecule type" value="Genomic_DNA"/>
</dbReference>
<comment type="caution">
    <text evidence="1">The sequence shown here is derived from an EMBL/GenBank/DDBJ whole genome shotgun (WGS) entry which is preliminary data.</text>
</comment>
<dbReference type="AlphaFoldDB" id="A0A520KX72"/>